<evidence type="ECO:0000313" key="5">
    <source>
        <dbReference type="Proteomes" id="UP000435910"/>
    </source>
</evidence>
<feature type="binding site" evidence="3">
    <location>
        <position position="127"/>
    </location>
    <ligand>
        <name>a divalent metal cation</name>
        <dbReference type="ChEBI" id="CHEBI:60240"/>
    </ligand>
</feature>
<organism evidence="4 5">
    <name type="scientific">Bacillus licheniformis</name>
    <dbReference type="NCBI Taxonomy" id="1402"/>
    <lineage>
        <taxon>Bacteria</taxon>
        <taxon>Bacillati</taxon>
        <taxon>Bacillota</taxon>
        <taxon>Bacilli</taxon>
        <taxon>Bacillales</taxon>
        <taxon>Bacillaceae</taxon>
        <taxon>Bacillus</taxon>
    </lineage>
</organism>
<proteinExistence type="inferred from homology"/>
<dbReference type="Gene3D" id="1.20.120.450">
    <property type="entry name" value="dinb family like domain"/>
    <property type="match status" value="1"/>
</dbReference>
<evidence type="ECO:0000256" key="1">
    <source>
        <dbReference type="ARBA" id="ARBA00008635"/>
    </source>
</evidence>
<name>A0A6C1X696_BACLI</name>
<dbReference type="Pfam" id="PF05163">
    <property type="entry name" value="DinB"/>
    <property type="match status" value="1"/>
</dbReference>
<dbReference type="GeneID" id="92858867"/>
<comment type="similarity">
    <text evidence="1">Belongs to the DinB family.</text>
</comment>
<dbReference type="GO" id="GO:0046872">
    <property type="term" value="F:metal ion binding"/>
    <property type="evidence" value="ECO:0007669"/>
    <property type="project" value="UniProtKB-KW"/>
</dbReference>
<protein>
    <submittedName>
        <fullName evidence="4">Uncharacterized protein</fullName>
    </submittedName>
</protein>
<evidence type="ECO:0000256" key="3">
    <source>
        <dbReference type="PIRSR" id="PIRSR607837-1"/>
    </source>
</evidence>
<dbReference type="SUPFAM" id="SSF109854">
    <property type="entry name" value="DinB/YfiT-like putative metalloenzymes"/>
    <property type="match status" value="1"/>
</dbReference>
<keyword evidence="2 3" id="KW-0479">Metal-binding</keyword>
<sequence length="152" mass="17652">MKGLFQYNWEVRHAWFKWCLSQPQEELVKKRSGGMGSIKKNLFHIVDVEVSWIYAILEKPDIQPDYSHYQTIQQIARFSDLHRSEIESVIFNYSSAFEHLPVKAAWSDEVCTQGDILRHLIAHEIHHIGQISVWTRESGSAPVSASYIGRKI</sequence>
<dbReference type="InterPro" id="IPR034660">
    <property type="entry name" value="DinB/YfiT-like"/>
</dbReference>
<feature type="binding site" evidence="3">
    <location>
        <position position="44"/>
    </location>
    <ligand>
        <name>a divalent metal cation</name>
        <dbReference type="ChEBI" id="CHEBI:60240"/>
    </ligand>
</feature>
<dbReference type="InterPro" id="IPR007837">
    <property type="entry name" value="DinB"/>
</dbReference>
<dbReference type="Proteomes" id="UP000435910">
    <property type="component" value="Unassembled WGS sequence"/>
</dbReference>
<evidence type="ECO:0000313" key="4">
    <source>
        <dbReference type="EMBL" id="TWL30991.1"/>
    </source>
</evidence>
<dbReference type="PANTHER" id="PTHR37302:SF3">
    <property type="entry name" value="DAMAGE-INDUCIBLE PROTEIN DINB"/>
    <property type="match status" value="1"/>
</dbReference>
<dbReference type="RefSeq" id="WP_009330341.1">
    <property type="nucleotide sequence ID" value="NZ_BEXU01000004.1"/>
</dbReference>
<dbReference type="PANTHER" id="PTHR37302">
    <property type="entry name" value="SLR1116 PROTEIN"/>
    <property type="match status" value="1"/>
</dbReference>
<reference evidence="4 5" key="1">
    <citation type="submission" date="2019-06" db="EMBL/GenBank/DDBJ databases">
        <title>Genome sequence analysis of &gt;100 Bacillus licheniformis strains suggests intrinsic resistance to this species.</title>
        <authorList>
            <person name="Wels M."/>
            <person name="Siezen R.J."/>
            <person name="Johansen E."/>
            <person name="Stuer-Lauridsen B."/>
            <person name="Bjerre K."/>
            <person name="Nielsen B.K.K."/>
        </authorList>
    </citation>
    <scope>NUCLEOTIDE SEQUENCE [LARGE SCALE GENOMIC DNA]</scope>
    <source>
        <strain evidence="4 5">BAC-16736</strain>
    </source>
</reference>
<gene>
    <name evidence="4" type="ORF">CHCC16736_4793</name>
</gene>
<evidence type="ECO:0000256" key="2">
    <source>
        <dbReference type="ARBA" id="ARBA00022723"/>
    </source>
</evidence>
<dbReference type="EMBL" id="NILC01000013">
    <property type="protein sequence ID" value="TWL30991.1"/>
    <property type="molecule type" value="Genomic_DNA"/>
</dbReference>
<dbReference type="AlphaFoldDB" id="A0A6C1X696"/>
<comment type="caution">
    <text evidence="4">The sequence shown here is derived from an EMBL/GenBank/DDBJ whole genome shotgun (WGS) entry which is preliminary data.</text>
</comment>
<dbReference type="OMA" id="FFEYNWQ"/>
<feature type="binding site" evidence="3">
    <location>
        <position position="123"/>
    </location>
    <ligand>
        <name>a divalent metal cation</name>
        <dbReference type="ChEBI" id="CHEBI:60240"/>
    </ligand>
</feature>
<accession>A0A6C1X696</accession>